<dbReference type="InterPro" id="IPR050836">
    <property type="entry name" value="SDS22/Internalin_LRR"/>
</dbReference>
<dbReference type="SUPFAM" id="SSF52058">
    <property type="entry name" value="L domain-like"/>
    <property type="match status" value="1"/>
</dbReference>
<dbReference type="EMBL" id="JBHFFA010000006">
    <property type="protein sequence ID" value="KAL2623293.1"/>
    <property type="molecule type" value="Genomic_DNA"/>
</dbReference>
<dbReference type="PANTHER" id="PTHR46652">
    <property type="entry name" value="LEUCINE-RICH REPEAT AND IQ DOMAIN-CONTAINING PROTEIN 1-RELATED"/>
    <property type="match status" value="1"/>
</dbReference>
<feature type="region of interest" description="Disordered" evidence="3">
    <location>
        <begin position="352"/>
        <end position="382"/>
    </location>
</feature>
<evidence type="ECO:0008006" key="6">
    <source>
        <dbReference type="Google" id="ProtNLM"/>
    </source>
</evidence>
<reference evidence="4 5" key="1">
    <citation type="submission" date="2024-09" db="EMBL/GenBank/DDBJ databases">
        <title>Chromosome-scale assembly of Riccia fluitans.</title>
        <authorList>
            <person name="Paukszto L."/>
            <person name="Sawicki J."/>
            <person name="Karawczyk K."/>
            <person name="Piernik-Szablinska J."/>
            <person name="Szczecinska M."/>
            <person name="Mazdziarz M."/>
        </authorList>
    </citation>
    <scope>NUCLEOTIDE SEQUENCE [LARGE SCALE GENOMIC DNA]</scope>
    <source>
        <strain evidence="4">Rf_01</strain>
        <tissue evidence="4">Aerial parts of the thallus</tissue>
    </source>
</reference>
<sequence length="463" mass="51261">MNCGSVRTVGEELGLHPALLKSFRITDVREQEGKRSISELAEEIGSRWDLDQLMGLDVCERLTRLDLSDNRLSSLEGITLCTKLTWLSVAGNQLSSLTGVENLAKLTVLNASKNEITSMAEVVGLTELRALILNDNEITSVPKLDRLANLNTIVLSRNPIRNLGNFASKLLSLKKLSMSHCQVQLIGTALKRCVTVEELRLAHNQLTTLPQELERNGRLTILDLGTNHIKSWSDVQILETLHYLVNLNLRGNPLCSQEGYQDMVRKKLPYLQVLDGHNLQVAPRRKASKKALKSNKENGAIEQEPVSDNPSENLPGEPKRKKLNGSAPENDTLDDSKRKSFFELISVSSTTAEEDSSAKASENITKGSKDGKPKKKKKEDSGVVSVVDNTKGRYCVNKVKKVDEILAKVITSTDIGTGGPSTWDDEPTSLTTEVTPKVNTLPGQMNVNIEHKPYNRWALKRKK</sequence>
<dbReference type="SMART" id="SM00365">
    <property type="entry name" value="LRR_SD22"/>
    <property type="match status" value="6"/>
</dbReference>
<evidence type="ECO:0000256" key="3">
    <source>
        <dbReference type="SAM" id="MobiDB-lite"/>
    </source>
</evidence>
<keyword evidence="2" id="KW-0677">Repeat</keyword>
<evidence type="ECO:0000256" key="1">
    <source>
        <dbReference type="ARBA" id="ARBA00022614"/>
    </source>
</evidence>
<dbReference type="Gene3D" id="3.80.10.10">
    <property type="entry name" value="Ribonuclease Inhibitor"/>
    <property type="match status" value="2"/>
</dbReference>
<keyword evidence="5" id="KW-1185">Reference proteome</keyword>
<dbReference type="InterPro" id="IPR032675">
    <property type="entry name" value="LRR_dom_sf"/>
</dbReference>
<accession>A0ABD1Y961</accession>
<organism evidence="4 5">
    <name type="scientific">Riccia fluitans</name>
    <dbReference type="NCBI Taxonomy" id="41844"/>
    <lineage>
        <taxon>Eukaryota</taxon>
        <taxon>Viridiplantae</taxon>
        <taxon>Streptophyta</taxon>
        <taxon>Embryophyta</taxon>
        <taxon>Marchantiophyta</taxon>
        <taxon>Marchantiopsida</taxon>
        <taxon>Marchantiidae</taxon>
        <taxon>Marchantiales</taxon>
        <taxon>Ricciaceae</taxon>
        <taxon>Riccia</taxon>
    </lineage>
</organism>
<comment type="caution">
    <text evidence="4">The sequence shown here is derived from an EMBL/GenBank/DDBJ whole genome shotgun (WGS) entry which is preliminary data.</text>
</comment>
<evidence type="ECO:0000313" key="4">
    <source>
        <dbReference type="EMBL" id="KAL2623293.1"/>
    </source>
</evidence>
<dbReference type="InterPro" id="IPR001611">
    <property type="entry name" value="Leu-rich_rpt"/>
</dbReference>
<feature type="compositionally biased region" description="Basic residues" evidence="3">
    <location>
        <begin position="283"/>
        <end position="293"/>
    </location>
</feature>
<keyword evidence="1" id="KW-0433">Leucine-rich repeat</keyword>
<dbReference type="Proteomes" id="UP001605036">
    <property type="component" value="Unassembled WGS sequence"/>
</dbReference>
<dbReference type="PANTHER" id="PTHR46652:SF7">
    <property type="entry name" value="LEUCINE-RICH REPEAT AND IQ DOMAIN-CONTAINING PROTEIN 1"/>
    <property type="match status" value="1"/>
</dbReference>
<evidence type="ECO:0000313" key="5">
    <source>
        <dbReference type="Proteomes" id="UP001605036"/>
    </source>
</evidence>
<dbReference type="Pfam" id="PF00560">
    <property type="entry name" value="LRR_1"/>
    <property type="match status" value="1"/>
</dbReference>
<proteinExistence type="predicted"/>
<gene>
    <name evidence="4" type="ORF">R1flu_003498</name>
</gene>
<dbReference type="InterPro" id="IPR003591">
    <property type="entry name" value="Leu-rich_rpt_typical-subtyp"/>
</dbReference>
<dbReference type="AlphaFoldDB" id="A0ABD1Y961"/>
<name>A0ABD1Y961_9MARC</name>
<evidence type="ECO:0000256" key="2">
    <source>
        <dbReference type="ARBA" id="ARBA00022737"/>
    </source>
</evidence>
<feature type="region of interest" description="Disordered" evidence="3">
    <location>
        <begin position="283"/>
        <end position="337"/>
    </location>
</feature>
<dbReference type="SMART" id="SM00369">
    <property type="entry name" value="LRR_TYP"/>
    <property type="match status" value="5"/>
</dbReference>
<dbReference type="PROSITE" id="PS51450">
    <property type="entry name" value="LRR"/>
    <property type="match status" value="5"/>
</dbReference>
<protein>
    <recommendedName>
        <fullName evidence="6">Protein phosphatase 1 regulatory subunit 7</fullName>
    </recommendedName>
</protein>